<evidence type="ECO:0000313" key="3">
    <source>
        <dbReference type="EMBL" id="GKV09604.1"/>
    </source>
</evidence>
<dbReference type="InterPro" id="IPR013709">
    <property type="entry name" value="2-isopropylmalate_synth_dimer"/>
</dbReference>
<name>A0AAV5J4P4_9ROSI</name>
<accession>A0AAV5J4P4</accession>
<dbReference type="Proteomes" id="UP001054252">
    <property type="component" value="Unassembled WGS sequence"/>
</dbReference>
<dbReference type="Gene3D" id="3.30.160.270">
    <property type="match status" value="1"/>
</dbReference>
<gene>
    <name evidence="3" type="ORF">SLEP1_g21077</name>
</gene>
<dbReference type="Pfam" id="PF08502">
    <property type="entry name" value="LeuA_dimer"/>
    <property type="match status" value="1"/>
</dbReference>
<reference evidence="3 4" key="1">
    <citation type="journal article" date="2021" name="Commun. Biol.">
        <title>The genome of Shorea leprosula (Dipterocarpaceae) highlights the ecological relevance of drought in aseasonal tropical rainforests.</title>
        <authorList>
            <person name="Ng K.K.S."/>
            <person name="Kobayashi M.J."/>
            <person name="Fawcett J.A."/>
            <person name="Hatakeyama M."/>
            <person name="Paape T."/>
            <person name="Ng C.H."/>
            <person name="Ang C.C."/>
            <person name="Tnah L.H."/>
            <person name="Lee C.T."/>
            <person name="Nishiyama T."/>
            <person name="Sese J."/>
            <person name="O'Brien M.J."/>
            <person name="Copetti D."/>
            <person name="Mohd Noor M.I."/>
            <person name="Ong R.C."/>
            <person name="Putra M."/>
            <person name="Sireger I.Z."/>
            <person name="Indrioko S."/>
            <person name="Kosugi Y."/>
            <person name="Izuno A."/>
            <person name="Isagi Y."/>
            <person name="Lee S.L."/>
            <person name="Shimizu K.K."/>
        </authorList>
    </citation>
    <scope>NUCLEOTIDE SEQUENCE [LARGE SCALE GENOMIC DNA]</scope>
    <source>
        <strain evidence="3">214</strain>
    </source>
</reference>
<comment type="caution">
    <text evidence="3">The sequence shown here is derived from an EMBL/GenBank/DDBJ whole genome shotgun (WGS) entry which is preliminary data.</text>
</comment>
<dbReference type="InterPro" id="IPR036230">
    <property type="entry name" value="LeuA_allosteric_dom_sf"/>
</dbReference>
<organism evidence="3 4">
    <name type="scientific">Rubroshorea leprosula</name>
    <dbReference type="NCBI Taxonomy" id="152421"/>
    <lineage>
        <taxon>Eukaryota</taxon>
        <taxon>Viridiplantae</taxon>
        <taxon>Streptophyta</taxon>
        <taxon>Embryophyta</taxon>
        <taxon>Tracheophyta</taxon>
        <taxon>Spermatophyta</taxon>
        <taxon>Magnoliopsida</taxon>
        <taxon>eudicotyledons</taxon>
        <taxon>Gunneridae</taxon>
        <taxon>Pentapetalae</taxon>
        <taxon>rosids</taxon>
        <taxon>malvids</taxon>
        <taxon>Malvales</taxon>
        <taxon>Dipterocarpaceae</taxon>
        <taxon>Rubroshorea</taxon>
    </lineage>
</organism>
<dbReference type="GO" id="GO:0003852">
    <property type="term" value="F:2-isopropylmalate synthase activity"/>
    <property type="evidence" value="ECO:0007669"/>
    <property type="project" value="InterPro"/>
</dbReference>
<evidence type="ECO:0000313" key="4">
    <source>
        <dbReference type="Proteomes" id="UP001054252"/>
    </source>
</evidence>
<proteinExistence type="predicted"/>
<evidence type="ECO:0000256" key="1">
    <source>
        <dbReference type="ARBA" id="ARBA00022679"/>
    </source>
</evidence>
<dbReference type="AlphaFoldDB" id="A0AAV5J4P4"/>
<keyword evidence="1" id="KW-0808">Transferase</keyword>
<evidence type="ECO:0000259" key="2">
    <source>
        <dbReference type="Pfam" id="PF08502"/>
    </source>
</evidence>
<sequence>MNAVTEGIDAIATTRVLIRPEKDRVSTHALTGEIVHRTFSGTGAGLDIVVSSVKAYIGALNKMLGYREEQSTVVSGEVMRHADSNPNS</sequence>
<dbReference type="SUPFAM" id="SSF110921">
    <property type="entry name" value="2-isopropylmalate synthase LeuA, allosteric (dimerisation) domain"/>
    <property type="match status" value="1"/>
</dbReference>
<keyword evidence="4" id="KW-1185">Reference proteome</keyword>
<feature type="domain" description="2-isopropylmalate synthase LeuA allosteric (dimerisation)" evidence="2">
    <location>
        <begin position="2"/>
        <end position="64"/>
    </location>
</feature>
<dbReference type="EMBL" id="BPVZ01000030">
    <property type="protein sequence ID" value="GKV09604.1"/>
    <property type="molecule type" value="Genomic_DNA"/>
</dbReference>
<dbReference type="GO" id="GO:0009098">
    <property type="term" value="P:L-leucine biosynthetic process"/>
    <property type="evidence" value="ECO:0007669"/>
    <property type="project" value="InterPro"/>
</dbReference>
<protein>
    <recommendedName>
        <fullName evidence="2">2-isopropylmalate synthase LeuA allosteric (dimerisation) domain-containing protein</fullName>
    </recommendedName>
</protein>